<name>A0A1Q3D0C9_CEPFO</name>
<dbReference type="AlphaFoldDB" id="A0A1Q3D0C9"/>
<dbReference type="Pfam" id="PF01107">
    <property type="entry name" value="MP"/>
    <property type="match status" value="1"/>
</dbReference>
<protein>
    <submittedName>
        <fullName evidence="1">MP domain-containing protein</fullName>
    </submittedName>
</protein>
<reference evidence="2" key="1">
    <citation type="submission" date="2016-04" db="EMBL/GenBank/DDBJ databases">
        <title>Cephalotus genome sequencing.</title>
        <authorList>
            <person name="Fukushima K."/>
            <person name="Hasebe M."/>
            <person name="Fang X."/>
        </authorList>
    </citation>
    <scope>NUCLEOTIDE SEQUENCE [LARGE SCALE GENOMIC DNA]</scope>
    <source>
        <strain evidence="2">cv. St1</strain>
    </source>
</reference>
<dbReference type="InterPro" id="IPR051596">
    <property type="entry name" value="Caulimoviridae_Movement"/>
</dbReference>
<accession>A0A1Q3D0C9</accession>
<dbReference type="InterPro" id="IPR028919">
    <property type="entry name" value="Viral_movement"/>
</dbReference>
<proteinExistence type="predicted"/>
<dbReference type="EMBL" id="BDDD01003672">
    <property type="protein sequence ID" value="GAV85768.1"/>
    <property type="molecule type" value="Genomic_DNA"/>
</dbReference>
<feature type="non-terminal residue" evidence="1">
    <location>
        <position position="318"/>
    </location>
</feature>
<keyword evidence="2" id="KW-1185">Reference proteome</keyword>
<evidence type="ECO:0000313" key="2">
    <source>
        <dbReference type="Proteomes" id="UP000187406"/>
    </source>
</evidence>
<dbReference type="InParanoid" id="A0A1Q3D0C9"/>
<sequence length="318" mass="36592">IQLLDEKTIKELAKNFKYIHFALVQVTIKPLIRQCLNTSVLACLQDARNLNFDDSLIGAIETSLCNGPVYFDGYPDLTISLIDKNILETLKINIKLYGYNMLPGSEIIAIIHHVHYKATNSIYPKSLVNLTKGETTMMKCVTNDSNILIPQKIKWSDINIPEDWSLQSDTVAHNQENIENTSLHSITQNDEGLAKIRFDKTIKTHSNSENLKENFNHLNICDEKLDKNYQFHPHSSSTSSIRYGPSNYFDTRTKLSEISNQSNILKGVYTQEDFQDLNEPIFPTYSEMKPNSQFMMIRIDEPFEVNKDLIRKDFFSNK</sequence>
<dbReference type="PANTHER" id="PTHR47599:SF2">
    <property type="match status" value="1"/>
</dbReference>
<dbReference type="OrthoDB" id="1429427at2759"/>
<organism evidence="1 2">
    <name type="scientific">Cephalotus follicularis</name>
    <name type="common">Albany pitcher plant</name>
    <dbReference type="NCBI Taxonomy" id="3775"/>
    <lineage>
        <taxon>Eukaryota</taxon>
        <taxon>Viridiplantae</taxon>
        <taxon>Streptophyta</taxon>
        <taxon>Embryophyta</taxon>
        <taxon>Tracheophyta</taxon>
        <taxon>Spermatophyta</taxon>
        <taxon>Magnoliopsida</taxon>
        <taxon>eudicotyledons</taxon>
        <taxon>Gunneridae</taxon>
        <taxon>Pentapetalae</taxon>
        <taxon>rosids</taxon>
        <taxon>fabids</taxon>
        <taxon>Oxalidales</taxon>
        <taxon>Cephalotaceae</taxon>
        <taxon>Cephalotus</taxon>
    </lineage>
</organism>
<gene>
    <name evidence="1" type="ORF">CFOL_v3_29202</name>
</gene>
<dbReference type="Proteomes" id="UP000187406">
    <property type="component" value="Unassembled WGS sequence"/>
</dbReference>
<evidence type="ECO:0000313" key="1">
    <source>
        <dbReference type="EMBL" id="GAV85768.1"/>
    </source>
</evidence>
<dbReference type="PANTHER" id="PTHR47599">
    <property type="entry name" value="CELL-TO-CELL MOVEMENT PROTEIN"/>
    <property type="match status" value="1"/>
</dbReference>
<feature type="non-terminal residue" evidence="1">
    <location>
        <position position="1"/>
    </location>
</feature>
<comment type="caution">
    <text evidence="1">The sequence shown here is derived from an EMBL/GenBank/DDBJ whole genome shotgun (WGS) entry which is preliminary data.</text>
</comment>